<evidence type="ECO:0000256" key="1">
    <source>
        <dbReference type="SAM" id="MobiDB-lite"/>
    </source>
</evidence>
<organism evidence="3 4">
    <name type="scientific">Nocardiopsis composta</name>
    <dbReference type="NCBI Taxonomy" id="157465"/>
    <lineage>
        <taxon>Bacteria</taxon>
        <taxon>Bacillati</taxon>
        <taxon>Actinomycetota</taxon>
        <taxon>Actinomycetes</taxon>
        <taxon>Streptosporangiales</taxon>
        <taxon>Nocardiopsidaceae</taxon>
        <taxon>Nocardiopsis</taxon>
    </lineage>
</organism>
<gene>
    <name evidence="3" type="ORF">HDA36_001187</name>
</gene>
<name>A0A7W8QJT7_9ACTN</name>
<feature type="region of interest" description="Disordered" evidence="1">
    <location>
        <begin position="1"/>
        <end position="21"/>
    </location>
</feature>
<comment type="caution">
    <text evidence="3">The sequence shown here is derived from an EMBL/GenBank/DDBJ whole genome shotgun (WGS) entry which is preliminary data.</text>
</comment>
<dbReference type="Pfam" id="PF04014">
    <property type="entry name" value="MazE_antitoxin"/>
    <property type="match status" value="1"/>
</dbReference>
<dbReference type="GO" id="GO:0003677">
    <property type="term" value="F:DNA binding"/>
    <property type="evidence" value="ECO:0007669"/>
    <property type="project" value="InterPro"/>
</dbReference>
<dbReference type="Proteomes" id="UP000572635">
    <property type="component" value="Unassembled WGS sequence"/>
</dbReference>
<evidence type="ECO:0000259" key="2">
    <source>
        <dbReference type="SMART" id="SM00966"/>
    </source>
</evidence>
<dbReference type="SMART" id="SM00966">
    <property type="entry name" value="SpoVT_AbrB"/>
    <property type="match status" value="1"/>
</dbReference>
<keyword evidence="4" id="KW-1185">Reference proteome</keyword>
<dbReference type="RefSeq" id="WP_184390111.1">
    <property type="nucleotide sequence ID" value="NZ_BAAAJD010000133.1"/>
</dbReference>
<feature type="domain" description="SpoVT-AbrB" evidence="2">
    <location>
        <begin position="27"/>
        <end position="71"/>
    </location>
</feature>
<sequence length="104" mass="10797">MESGDEVAAEESKASYGPGGRGFYGAVTVSERGQIVIPAQARRDLGIAPGAKLLVLGDPEQGLALMTIDRLMNNLQGSAGLLAELQKHTQDESGEPEGGKDSSE</sequence>
<dbReference type="SUPFAM" id="SSF89447">
    <property type="entry name" value="AbrB/MazE/MraZ-like"/>
    <property type="match status" value="1"/>
</dbReference>
<dbReference type="NCBIfam" id="TIGR01439">
    <property type="entry name" value="lp_hng_hel_AbrB"/>
    <property type="match status" value="1"/>
</dbReference>
<evidence type="ECO:0000313" key="3">
    <source>
        <dbReference type="EMBL" id="MBB5431103.1"/>
    </source>
</evidence>
<proteinExistence type="predicted"/>
<evidence type="ECO:0000313" key="4">
    <source>
        <dbReference type="Proteomes" id="UP000572635"/>
    </source>
</evidence>
<dbReference type="AlphaFoldDB" id="A0A7W8QJT7"/>
<dbReference type="InterPro" id="IPR037914">
    <property type="entry name" value="SpoVT-AbrB_sf"/>
</dbReference>
<dbReference type="InterPro" id="IPR007159">
    <property type="entry name" value="SpoVT-AbrB_dom"/>
</dbReference>
<dbReference type="EMBL" id="JACHDB010000001">
    <property type="protein sequence ID" value="MBB5431103.1"/>
    <property type="molecule type" value="Genomic_DNA"/>
</dbReference>
<protein>
    <submittedName>
        <fullName evidence="3">AbrB family looped-hinge helix DNA binding protein</fullName>
    </submittedName>
</protein>
<accession>A0A7W8QJT7</accession>
<reference evidence="3 4" key="1">
    <citation type="submission" date="2020-08" db="EMBL/GenBank/DDBJ databases">
        <title>Sequencing the genomes of 1000 actinobacteria strains.</title>
        <authorList>
            <person name="Klenk H.-P."/>
        </authorList>
    </citation>
    <scope>NUCLEOTIDE SEQUENCE [LARGE SCALE GENOMIC DNA]</scope>
    <source>
        <strain evidence="3 4">DSM 44551</strain>
    </source>
</reference>
<dbReference type="Gene3D" id="2.10.260.10">
    <property type="match status" value="1"/>
</dbReference>